<dbReference type="GO" id="GO:0004467">
    <property type="term" value="F:long-chain fatty acid-CoA ligase activity"/>
    <property type="evidence" value="ECO:0007669"/>
    <property type="project" value="UniProtKB-EC"/>
</dbReference>
<feature type="domain" description="AMP-dependent synthetase/ligase" evidence="4">
    <location>
        <begin position="63"/>
        <end position="471"/>
    </location>
</feature>
<dbReference type="PANTHER" id="PTHR43272:SF89">
    <property type="entry name" value="LONG-CHAIN-FATTY-ACID--COA LIGASE"/>
    <property type="match status" value="1"/>
</dbReference>
<dbReference type="Gene3D" id="3.40.50.12780">
    <property type="entry name" value="N-terminal domain of ligase-like"/>
    <property type="match status" value="1"/>
</dbReference>
<dbReference type="InterPro" id="IPR042099">
    <property type="entry name" value="ANL_N_sf"/>
</dbReference>
<keyword evidence="6" id="KW-1185">Reference proteome</keyword>
<proteinExistence type="predicted"/>
<dbReference type="InterPro" id="IPR000873">
    <property type="entry name" value="AMP-dep_synth/lig_dom"/>
</dbReference>
<organism evidence="5 6">
    <name type="scientific">Caenorhabditis angaria</name>
    <dbReference type="NCBI Taxonomy" id="860376"/>
    <lineage>
        <taxon>Eukaryota</taxon>
        <taxon>Metazoa</taxon>
        <taxon>Ecdysozoa</taxon>
        <taxon>Nematoda</taxon>
        <taxon>Chromadorea</taxon>
        <taxon>Rhabditida</taxon>
        <taxon>Rhabditina</taxon>
        <taxon>Rhabditomorpha</taxon>
        <taxon>Rhabditoidea</taxon>
        <taxon>Rhabditidae</taxon>
        <taxon>Peloderinae</taxon>
        <taxon>Caenorhabditis</taxon>
    </lineage>
</organism>
<keyword evidence="1" id="KW-0436">Ligase</keyword>
<evidence type="ECO:0000313" key="5">
    <source>
        <dbReference type="EMBL" id="CAI5451063.1"/>
    </source>
</evidence>
<dbReference type="GO" id="GO:0016020">
    <property type="term" value="C:membrane"/>
    <property type="evidence" value="ECO:0007669"/>
    <property type="project" value="TreeGrafter"/>
</dbReference>
<evidence type="ECO:0000256" key="1">
    <source>
        <dbReference type="ARBA" id="ARBA00022598"/>
    </source>
</evidence>
<accession>A0A9P1IX84</accession>
<keyword evidence="2" id="KW-0443">Lipid metabolism</keyword>
<keyword evidence="2" id="KW-0276">Fatty acid metabolism</keyword>
<dbReference type="EMBL" id="CANHGI010000005">
    <property type="protein sequence ID" value="CAI5451063.1"/>
    <property type="molecule type" value="Genomic_DNA"/>
</dbReference>
<sequence>MSNTSSYQHSRLIGGPERIRESVQVTQPITGTPDGFTKTIPDVLRRSYQLNPKALLFGENVNGKYIWTTYGDAIEESKAIGSGIENILLSHPSFPNSTKLIGIAGIHSVRYMYSMHAMAYYNYTVVPLYHMSKFETLCDIIDNCGLELIFVDTKKRTQQFLDIKNETRLATLKTIVLLEIVETLPTHPDVRILSYEDVKNLGNQNFIEGTRPTSESIYVIVHTSGTTGKPKGVEMSHGSLLTSMSGICTSWTIAHNWKFDQNDTYFSFLSLAHIYEHLMQTLVLYFGGKIGIYNGDVKTLIQQIQILRPTIISLVPRLLNKIYENVHNSIGSKNVLTRKLFEFAKKMKTKKLEEEVLENDTIWDKIVFKKCKELLGGNIRLLSTGGAPVTKEVKIFTRIAYGCPLIEGYGQTECGAAGTLTLPYDTTYGNVGGPSPWAQMKVVDVPEKNYFAKNDEGEVCFRGAALMSGYYQDPELTAKTIDEDGWLHTGDIGRWLENGSLQIIDRKNEMFKLCQGEFVSPIQVESIYCNSPLITQIYVTGSTLRSFLVGIVVLESMWFKQLLSNMPEKNYENIPIEKSLGDRKVRNAVMKELNEFGKASGLQTIELLQNVYLTMNEFSEEDGLITSTLKNRRKMLENFWKNEIEQMYNEIESL</sequence>
<dbReference type="PANTHER" id="PTHR43272">
    <property type="entry name" value="LONG-CHAIN-FATTY-ACID--COA LIGASE"/>
    <property type="match status" value="1"/>
</dbReference>
<comment type="caution">
    <text evidence="5">The sequence shown here is derived from an EMBL/GenBank/DDBJ whole genome shotgun (WGS) entry which is preliminary data.</text>
</comment>
<dbReference type="GO" id="GO:0005783">
    <property type="term" value="C:endoplasmic reticulum"/>
    <property type="evidence" value="ECO:0007669"/>
    <property type="project" value="TreeGrafter"/>
</dbReference>
<dbReference type="OrthoDB" id="1700726at2759"/>
<dbReference type="EC" id="6.2.1.3" evidence="3"/>
<dbReference type="Proteomes" id="UP001152747">
    <property type="component" value="Unassembled WGS sequence"/>
</dbReference>
<reference evidence="5" key="1">
    <citation type="submission" date="2022-11" db="EMBL/GenBank/DDBJ databases">
        <authorList>
            <person name="Kikuchi T."/>
        </authorList>
    </citation>
    <scope>NUCLEOTIDE SEQUENCE</scope>
    <source>
        <strain evidence="5">PS1010</strain>
    </source>
</reference>
<dbReference type="AlphaFoldDB" id="A0A9P1IX84"/>
<evidence type="ECO:0000313" key="6">
    <source>
        <dbReference type="Proteomes" id="UP001152747"/>
    </source>
</evidence>
<dbReference type="PROSITE" id="PS00455">
    <property type="entry name" value="AMP_BINDING"/>
    <property type="match status" value="1"/>
</dbReference>
<evidence type="ECO:0000256" key="2">
    <source>
        <dbReference type="ARBA" id="ARBA00022832"/>
    </source>
</evidence>
<evidence type="ECO:0000256" key="3">
    <source>
        <dbReference type="ARBA" id="ARBA00026121"/>
    </source>
</evidence>
<protein>
    <recommendedName>
        <fullName evidence="3">long-chain-fatty-acid--CoA ligase</fullName>
        <ecNumber evidence="3">6.2.1.3</ecNumber>
    </recommendedName>
</protein>
<dbReference type="InterPro" id="IPR020845">
    <property type="entry name" value="AMP-binding_CS"/>
</dbReference>
<name>A0A9P1IX84_9PELO</name>
<dbReference type="Pfam" id="PF00501">
    <property type="entry name" value="AMP-binding"/>
    <property type="match status" value="1"/>
</dbReference>
<dbReference type="SUPFAM" id="SSF56801">
    <property type="entry name" value="Acetyl-CoA synthetase-like"/>
    <property type="match status" value="1"/>
</dbReference>
<evidence type="ECO:0000259" key="4">
    <source>
        <dbReference type="Pfam" id="PF00501"/>
    </source>
</evidence>
<gene>
    <name evidence="5" type="ORF">CAMP_LOCUS13700</name>
</gene>